<evidence type="ECO:0000313" key="2">
    <source>
        <dbReference type="Proteomes" id="UP000714618"/>
    </source>
</evidence>
<reference evidence="1" key="1">
    <citation type="submission" date="2020-06" db="EMBL/GenBank/DDBJ databases">
        <authorList>
            <person name="Onetto C."/>
        </authorList>
    </citation>
    <scope>NUCLEOTIDE SEQUENCE</scope>
</reference>
<accession>A0A9N8KBB9</accession>
<name>A0A9N8KBB9_9PEZI</name>
<comment type="caution">
    <text evidence="1">The sequence shown here is derived from an EMBL/GenBank/DDBJ whole genome shotgun (WGS) entry which is preliminary data.</text>
</comment>
<keyword evidence="2" id="KW-1185">Reference proteome</keyword>
<sequence>MSNATNTTINPTDACTSGNYQDSWVPAAWTDRTSSNFSQAACAVPACNSFPSTLAECCGRPESDLQYLNTSGRPFALCALANNNDANDYQLFQRCLAAKEVVNFKCNDPENVVAPSCGLGVHTSPNETTDWPNQQTCSHLITVSATRAMEKCCSNYNGGDGLVVYSNGCDYACTSDSTNNTFFACLRRNYNWGTQFGCTPNDGTEDPNKDDGTVGSDTGVGAQTLPSLTSIFIILLLGTSMLMI</sequence>
<dbReference type="OrthoDB" id="3838103at2759"/>
<protein>
    <submittedName>
        <fullName evidence="1">Uncharacterized protein</fullName>
    </submittedName>
</protein>
<dbReference type="AlphaFoldDB" id="A0A9N8KBB9"/>
<dbReference type="EMBL" id="CAIJEO010000012">
    <property type="protein sequence ID" value="CAD0100693.1"/>
    <property type="molecule type" value="Genomic_DNA"/>
</dbReference>
<evidence type="ECO:0000313" key="1">
    <source>
        <dbReference type="EMBL" id="CAD0100693.1"/>
    </source>
</evidence>
<proteinExistence type="predicted"/>
<dbReference type="Proteomes" id="UP000714618">
    <property type="component" value="Unassembled WGS sequence"/>
</dbReference>
<gene>
    <name evidence="1" type="ORF">AWRI4233_LOCUS9518</name>
</gene>
<organism evidence="1 2">
    <name type="scientific">Aureobasidium mustum</name>
    <dbReference type="NCBI Taxonomy" id="2773714"/>
    <lineage>
        <taxon>Eukaryota</taxon>
        <taxon>Fungi</taxon>
        <taxon>Dikarya</taxon>
        <taxon>Ascomycota</taxon>
        <taxon>Pezizomycotina</taxon>
        <taxon>Dothideomycetes</taxon>
        <taxon>Dothideomycetidae</taxon>
        <taxon>Dothideales</taxon>
        <taxon>Saccotheciaceae</taxon>
        <taxon>Aureobasidium</taxon>
    </lineage>
</organism>